<evidence type="ECO:0000256" key="1">
    <source>
        <dbReference type="ARBA" id="ARBA00022737"/>
    </source>
</evidence>
<evidence type="ECO:0000259" key="3">
    <source>
        <dbReference type="Pfam" id="PF25390"/>
    </source>
</evidence>
<dbReference type="InterPro" id="IPR009091">
    <property type="entry name" value="RCC1/BLIP-II"/>
</dbReference>
<dbReference type="PANTHER" id="PTHR22872:SF2">
    <property type="entry name" value="INHIBITOR OF BRUTON TYROSINE KINASE"/>
    <property type="match status" value="1"/>
</dbReference>
<dbReference type="AlphaFoldDB" id="A0A182SBK4"/>
<feature type="domain" description="RCC1-like" evidence="3">
    <location>
        <begin position="403"/>
        <end position="628"/>
    </location>
</feature>
<dbReference type="InterPro" id="IPR058923">
    <property type="entry name" value="RCC1-like_dom"/>
</dbReference>
<dbReference type="Pfam" id="PF25390">
    <property type="entry name" value="WD40_RLD"/>
    <property type="match status" value="1"/>
</dbReference>
<dbReference type="SUPFAM" id="SSF50985">
    <property type="entry name" value="RCC1/BLIP-II"/>
    <property type="match status" value="1"/>
</dbReference>
<dbReference type="PRINTS" id="PR00633">
    <property type="entry name" value="RCCNDNSATION"/>
</dbReference>
<dbReference type="PANTHER" id="PTHR22872">
    <property type="entry name" value="BTK-BINDING PROTEIN-RELATED"/>
    <property type="match status" value="1"/>
</dbReference>
<dbReference type="EnsemblMetazoa" id="AMAM003490-RA">
    <property type="protein sequence ID" value="AMAM003490-PA"/>
    <property type="gene ID" value="AMAM003490"/>
</dbReference>
<sequence>MHRETEEKQHATELATSECDAAKLSKNSSLDRTAGTMKDSDKATFGLARVGTRAALNFSFAFLRRAWRSGEDVELCSELLSEALEALQSLPEASLFDTSQMSTLWIEVVEKSIKFLRQVVLGDVMGGRCLVPKADRHIALNLLLELGAQKGTLGGSLEGVSLLLTLHEKDQQSDDNRSPPQNSGAPLVPLLHRYEQIESFGSFNTSDSFHFGPTESFLRFLTLPENETTCVDLKLAAVIIISHLDRLAKPHLPAGNCSTKGASKYANSPKIFTLGWSACAPELYGFTATEAIRTGCANFDAMVTSVTAPGSIDGAMPRYSTATIDLLYDQVRQIVCAENCVYILTDSGSVLYLSHTISMTEDNYPERVKGLESTIVQLAAHCEGHHVLALATNGDVFSWALTERQVTAVFCGSSYSAAITATGELYTWGRGTYGRLGHGNSEDKYIPTLVTALKAHRVVHVALGCGDAHSLCVTDAGLAFAWGDGDFGKLGNESCVGSSVPVQIELPPASVVKVFSGSQFSVALTREGTVYTWGKGHGGRLGHGNSEHSPVPKMVQVLEGKKIVDLAVGLAHCLALTASGELYGWGRNDFQQICPECVTLDPIIPTPILTTPPTLRVAGMSAGVAQSFFWCHSSSHGIPAKIPFVVDLSEHTFRLLDQLLCMVSVTSTDTSRHPPSQEAECIAVGTLNLLRLQLHAMIVNNVHPRQVGLVEGSRLLASLKTRILSLAGGPVVLKTMQEAAQWTLQVGWSIILPTASERAQTLTSLLPAGHDGGTMGSAATSAGHRFMTDLLVGSLMAEGGLQTALNQAINHHQNQNPFQAQEPHGAGTGTHLSLLHLLKQLLRNNSSLTQARLGQLMLGPYLKI</sequence>
<evidence type="ECO:0000313" key="4">
    <source>
        <dbReference type="EnsemblMetazoa" id="AMAM003490-PA"/>
    </source>
</evidence>
<keyword evidence="5" id="KW-1185">Reference proteome</keyword>
<feature type="repeat" description="RCC1" evidence="2">
    <location>
        <begin position="528"/>
        <end position="579"/>
    </location>
</feature>
<evidence type="ECO:0000313" key="5">
    <source>
        <dbReference type="Proteomes" id="UP000075901"/>
    </source>
</evidence>
<dbReference type="InterPro" id="IPR000408">
    <property type="entry name" value="Reg_chr_condens"/>
</dbReference>
<dbReference type="VEuPathDB" id="VectorBase:AMAM003490"/>
<organism evidence="4 5">
    <name type="scientific">Anopheles maculatus</name>
    <dbReference type="NCBI Taxonomy" id="74869"/>
    <lineage>
        <taxon>Eukaryota</taxon>
        <taxon>Metazoa</taxon>
        <taxon>Ecdysozoa</taxon>
        <taxon>Arthropoda</taxon>
        <taxon>Hexapoda</taxon>
        <taxon>Insecta</taxon>
        <taxon>Pterygota</taxon>
        <taxon>Neoptera</taxon>
        <taxon>Endopterygota</taxon>
        <taxon>Diptera</taxon>
        <taxon>Nematocera</taxon>
        <taxon>Culicoidea</taxon>
        <taxon>Culicidae</taxon>
        <taxon>Anophelinae</taxon>
        <taxon>Anopheles</taxon>
        <taxon>Anopheles maculatus group</taxon>
    </lineage>
</organism>
<dbReference type="Gene3D" id="2.130.10.30">
    <property type="entry name" value="Regulator of chromosome condensation 1/beta-lactamase-inhibitor protein II"/>
    <property type="match status" value="1"/>
</dbReference>
<keyword evidence="1" id="KW-0677">Repeat</keyword>
<reference evidence="5" key="1">
    <citation type="submission" date="2013-09" db="EMBL/GenBank/DDBJ databases">
        <title>The Genome Sequence of Anopheles maculatus species B.</title>
        <authorList>
            <consortium name="The Broad Institute Genomics Platform"/>
            <person name="Neafsey D.E."/>
            <person name="Besansky N."/>
            <person name="Howell P."/>
            <person name="Walton C."/>
            <person name="Young S.K."/>
            <person name="Zeng Q."/>
            <person name="Gargeya S."/>
            <person name="Fitzgerald M."/>
            <person name="Haas B."/>
            <person name="Abouelleil A."/>
            <person name="Allen A.W."/>
            <person name="Alvarado L."/>
            <person name="Arachchi H.M."/>
            <person name="Berlin A.M."/>
            <person name="Chapman S.B."/>
            <person name="Gainer-Dewar J."/>
            <person name="Goldberg J."/>
            <person name="Griggs A."/>
            <person name="Gujja S."/>
            <person name="Hansen M."/>
            <person name="Howarth C."/>
            <person name="Imamovic A."/>
            <person name="Ireland A."/>
            <person name="Larimer J."/>
            <person name="McCowan C."/>
            <person name="Murphy C."/>
            <person name="Pearson M."/>
            <person name="Poon T.W."/>
            <person name="Priest M."/>
            <person name="Roberts A."/>
            <person name="Saif S."/>
            <person name="Shea T."/>
            <person name="Sisk P."/>
            <person name="Sykes S."/>
            <person name="Wortman J."/>
            <person name="Nusbaum C."/>
            <person name="Birren B."/>
        </authorList>
    </citation>
    <scope>NUCLEOTIDE SEQUENCE [LARGE SCALE GENOMIC DNA]</scope>
    <source>
        <strain evidence="5">maculatus3</strain>
    </source>
</reference>
<name>A0A182SBK4_9DIPT</name>
<evidence type="ECO:0000256" key="2">
    <source>
        <dbReference type="PROSITE-ProRule" id="PRU00235"/>
    </source>
</evidence>
<dbReference type="InterPro" id="IPR051625">
    <property type="entry name" value="Signaling_Regulatory_Domain"/>
</dbReference>
<dbReference type="PROSITE" id="PS50012">
    <property type="entry name" value="RCC1_3"/>
    <property type="match status" value="3"/>
</dbReference>
<feature type="repeat" description="RCC1" evidence="2">
    <location>
        <begin position="477"/>
        <end position="527"/>
    </location>
</feature>
<feature type="repeat" description="RCC1" evidence="2">
    <location>
        <begin position="423"/>
        <end position="476"/>
    </location>
</feature>
<protein>
    <recommendedName>
        <fullName evidence="3">RCC1-like domain-containing protein</fullName>
    </recommendedName>
</protein>
<proteinExistence type="predicted"/>
<reference evidence="4" key="2">
    <citation type="submission" date="2020-05" db="UniProtKB">
        <authorList>
            <consortium name="EnsemblMetazoa"/>
        </authorList>
    </citation>
    <scope>IDENTIFICATION</scope>
    <source>
        <strain evidence="4">maculatus3</strain>
    </source>
</reference>
<accession>A0A182SBK4</accession>
<dbReference type="Proteomes" id="UP000075901">
    <property type="component" value="Unassembled WGS sequence"/>
</dbReference>